<accession>A0A6J4KBZ8</accession>
<feature type="non-terminal residue" evidence="2">
    <location>
        <position position="219"/>
    </location>
</feature>
<name>A0A6J4KBZ8_9BACT</name>
<feature type="compositionally biased region" description="Basic residues" evidence="1">
    <location>
        <begin position="93"/>
        <end position="105"/>
    </location>
</feature>
<keyword evidence="2" id="KW-0560">Oxidoreductase</keyword>
<gene>
    <name evidence="2" type="ORF">AVDCRST_MAG89-455</name>
</gene>
<evidence type="ECO:0000313" key="2">
    <source>
        <dbReference type="EMBL" id="CAA9300778.1"/>
    </source>
</evidence>
<protein>
    <submittedName>
        <fullName evidence="2">UDP-N-acetylenolpyruvoylglucosamine reductase</fullName>
        <ecNumber evidence="2">1.3.1.98</ecNumber>
    </submittedName>
</protein>
<dbReference type="EMBL" id="CADCTV010000105">
    <property type="protein sequence ID" value="CAA9300778.1"/>
    <property type="molecule type" value="Genomic_DNA"/>
</dbReference>
<evidence type="ECO:0000256" key="1">
    <source>
        <dbReference type="SAM" id="MobiDB-lite"/>
    </source>
</evidence>
<dbReference type="AlphaFoldDB" id="A0A6J4KBZ8"/>
<reference evidence="2" key="1">
    <citation type="submission" date="2020-02" db="EMBL/GenBank/DDBJ databases">
        <authorList>
            <person name="Meier V. D."/>
        </authorList>
    </citation>
    <scope>NUCLEOTIDE SEQUENCE</scope>
    <source>
        <strain evidence="2">AVDCRST_MAG89</strain>
    </source>
</reference>
<feature type="region of interest" description="Disordered" evidence="1">
    <location>
        <begin position="1"/>
        <end position="219"/>
    </location>
</feature>
<dbReference type="EC" id="1.3.1.98" evidence="2"/>
<organism evidence="2">
    <name type="scientific">uncultured Gemmatimonadota bacterium</name>
    <dbReference type="NCBI Taxonomy" id="203437"/>
    <lineage>
        <taxon>Bacteria</taxon>
        <taxon>Pseudomonadati</taxon>
        <taxon>Gemmatimonadota</taxon>
        <taxon>environmental samples</taxon>
    </lineage>
</organism>
<dbReference type="GO" id="GO:0008762">
    <property type="term" value="F:UDP-N-acetylmuramate dehydrogenase activity"/>
    <property type="evidence" value="ECO:0007669"/>
    <property type="project" value="UniProtKB-EC"/>
</dbReference>
<sequence length="219" mass="22714">APREHPRPRGGRTGSPPRRGPPGAGRAPGAFHHVQDRRARGPALPRADPRRAGAGGHGRARAGDPLLPAGNGRQHPRRRPGVPRAGDQERGGAHRVHGRRPRQGGRRGQGVPRPHPGDGGAGAGRAAPFRGDSQHGGRGDLAEPALPVAGAGAGAHGVHRRGGGGRDAAHRGGRGQGGGPRLLRLRLRLQHPARPQGRGAGRHLQARPDPTRAAPRRHP</sequence>
<feature type="compositionally biased region" description="Basic and acidic residues" evidence="1">
    <location>
        <begin position="132"/>
        <end position="141"/>
    </location>
</feature>
<proteinExistence type="predicted"/>
<feature type="non-terminal residue" evidence="2">
    <location>
        <position position="1"/>
    </location>
</feature>